<comment type="similarity">
    <text evidence="1">Belongs to the diaminopimelate epimerase family.</text>
</comment>
<dbReference type="EMBL" id="CAFBPQ010000077">
    <property type="protein sequence ID" value="CAB5032471.1"/>
    <property type="molecule type" value="Genomic_DNA"/>
</dbReference>
<evidence type="ECO:0000256" key="1">
    <source>
        <dbReference type="ARBA" id="ARBA00010219"/>
    </source>
</evidence>
<dbReference type="HAMAP" id="MF_00197">
    <property type="entry name" value="DAP_epimerase"/>
    <property type="match status" value="1"/>
</dbReference>
<evidence type="ECO:0000313" key="5">
    <source>
        <dbReference type="EMBL" id="CAB4977225.1"/>
    </source>
</evidence>
<protein>
    <submittedName>
        <fullName evidence="4">Unannotated protein</fullName>
    </submittedName>
</protein>
<sequence>MKLAVSRLHGTHNDFLVTVVAPDAAAPDADTARRVCDRAHSGGGADGLIALLPATNDADCAMELRNADGELAEMSGNGIRCLAWVAVRAGLARGNQLVVETAAGLRTLTLTIDPTSGEMLRASVDMGPAAFSPAAVPVTSDSVDNLAVDIDGVTYEGTACSMGNPHWAILVTDPKAVAVAQIGPVLECDQRFPDRTNVEFYRVIDRSTLDMRVWERGVGETQSCGTGACAVAAVAHRAGLVDSGVQVRVLGGELSVELGSTILLGGPVVFMGDETIEL</sequence>
<dbReference type="EMBL" id="CAEZYK010000002">
    <property type="protein sequence ID" value="CAB4712446.1"/>
    <property type="molecule type" value="Genomic_DNA"/>
</dbReference>
<dbReference type="GO" id="GO:0005829">
    <property type="term" value="C:cytosol"/>
    <property type="evidence" value="ECO:0007669"/>
    <property type="project" value="TreeGrafter"/>
</dbReference>
<evidence type="ECO:0000313" key="3">
    <source>
        <dbReference type="EMBL" id="CAB4712446.1"/>
    </source>
</evidence>
<dbReference type="Pfam" id="PF01678">
    <property type="entry name" value="DAP_epimerase"/>
    <property type="match status" value="2"/>
</dbReference>
<gene>
    <name evidence="3" type="ORF">UFOPK2683_00076</name>
    <name evidence="4" type="ORF">UFOPK3605_00418</name>
    <name evidence="5" type="ORF">UFOPK3897_00883</name>
    <name evidence="6" type="ORF">UFOPK4121_01535</name>
</gene>
<dbReference type="AlphaFoldDB" id="A0A6J7G346"/>
<evidence type="ECO:0000313" key="4">
    <source>
        <dbReference type="EMBL" id="CAB4899725.1"/>
    </source>
</evidence>
<name>A0A6J7G346_9ZZZZ</name>
<dbReference type="GO" id="GO:0009089">
    <property type="term" value="P:lysine biosynthetic process via diaminopimelate"/>
    <property type="evidence" value="ECO:0007669"/>
    <property type="project" value="InterPro"/>
</dbReference>
<dbReference type="PANTHER" id="PTHR31689:SF0">
    <property type="entry name" value="DIAMINOPIMELATE EPIMERASE"/>
    <property type="match status" value="1"/>
</dbReference>
<dbReference type="EMBL" id="CAFBOF010000016">
    <property type="protein sequence ID" value="CAB4977225.1"/>
    <property type="molecule type" value="Genomic_DNA"/>
</dbReference>
<keyword evidence="2" id="KW-0413">Isomerase</keyword>
<dbReference type="GO" id="GO:0008837">
    <property type="term" value="F:diaminopimelate epimerase activity"/>
    <property type="evidence" value="ECO:0007669"/>
    <property type="project" value="InterPro"/>
</dbReference>
<dbReference type="InterPro" id="IPR001653">
    <property type="entry name" value="DAP_epimerase_DapF"/>
</dbReference>
<reference evidence="4" key="1">
    <citation type="submission" date="2020-05" db="EMBL/GenBank/DDBJ databases">
        <authorList>
            <person name="Chiriac C."/>
            <person name="Salcher M."/>
            <person name="Ghai R."/>
            <person name="Kavagutti S V."/>
        </authorList>
    </citation>
    <scope>NUCLEOTIDE SEQUENCE</scope>
</reference>
<dbReference type="NCBIfam" id="TIGR00652">
    <property type="entry name" value="DapF"/>
    <property type="match status" value="1"/>
</dbReference>
<evidence type="ECO:0000256" key="2">
    <source>
        <dbReference type="ARBA" id="ARBA00023235"/>
    </source>
</evidence>
<dbReference type="SUPFAM" id="SSF54506">
    <property type="entry name" value="Diaminopimelate epimerase-like"/>
    <property type="match status" value="2"/>
</dbReference>
<dbReference type="PANTHER" id="PTHR31689">
    <property type="entry name" value="DIAMINOPIMELATE EPIMERASE, CHLOROPLASTIC"/>
    <property type="match status" value="1"/>
</dbReference>
<evidence type="ECO:0000313" key="6">
    <source>
        <dbReference type="EMBL" id="CAB5032471.1"/>
    </source>
</evidence>
<dbReference type="Gene3D" id="3.10.310.10">
    <property type="entry name" value="Diaminopimelate Epimerase, Chain A, domain 1"/>
    <property type="match status" value="2"/>
</dbReference>
<proteinExistence type="inferred from homology"/>
<dbReference type="EMBL" id="CAFBMM010000010">
    <property type="protein sequence ID" value="CAB4899725.1"/>
    <property type="molecule type" value="Genomic_DNA"/>
</dbReference>
<accession>A0A6J7G346</accession>
<organism evidence="4">
    <name type="scientific">freshwater metagenome</name>
    <dbReference type="NCBI Taxonomy" id="449393"/>
    <lineage>
        <taxon>unclassified sequences</taxon>
        <taxon>metagenomes</taxon>
        <taxon>ecological metagenomes</taxon>
    </lineage>
</organism>